<dbReference type="EMBL" id="CP042425">
    <property type="protein sequence ID" value="QEL16261.1"/>
    <property type="molecule type" value="Genomic_DNA"/>
</dbReference>
<keyword evidence="1" id="KW-0732">Signal</keyword>
<dbReference type="RefSeq" id="WP_149111013.1">
    <property type="nucleotide sequence ID" value="NZ_CP042425.1"/>
</dbReference>
<dbReference type="Proteomes" id="UP000324974">
    <property type="component" value="Chromosome"/>
</dbReference>
<evidence type="ECO:0000313" key="3">
    <source>
        <dbReference type="Proteomes" id="UP000324974"/>
    </source>
</evidence>
<dbReference type="AlphaFoldDB" id="A0A5C1AAL8"/>
<gene>
    <name evidence="2" type="ORF">PX52LOC_03201</name>
</gene>
<evidence type="ECO:0000313" key="2">
    <source>
        <dbReference type="EMBL" id="QEL16261.1"/>
    </source>
</evidence>
<reference evidence="3" key="1">
    <citation type="submission" date="2019-08" db="EMBL/GenBank/DDBJ databases">
        <title>Limnoglobus roseus gen. nov., sp. nov., a novel freshwater planctomycete with a giant genome from the family Gemmataceae.</title>
        <authorList>
            <person name="Kulichevskaya I.S."/>
            <person name="Naumoff D.G."/>
            <person name="Miroshnikov K."/>
            <person name="Ivanova A."/>
            <person name="Philippov D.A."/>
            <person name="Hakobyan A."/>
            <person name="Rijpstra I.C."/>
            <person name="Sinninghe Damste J.S."/>
            <person name="Liesack W."/>
            <person name="Dedysh S.N."/>
        </authorList>
    </citation>
    <scope>NUCLEOTIDE SEQUENCE [LARGE SCALE GENOMIC DNA]</scope>
    <source>
        <strain evidence="3">PX52</strain>
    </source>
</reference>
<keyword evidence="3" id="KW-1185">Reference proteome</keyword>
<organism evidence="2 3">
    <name type="scientific">Limnoglobus roseus</name>
    <dbReference type="NCBI Taxonomy" id="2598579"/>
    <lineage>
        <taxon>Bacteria</taxon>
        <taxon>Pseudomonadati</taxon>
        <taxon>Planctomycetota</taxon>
        <taxon>Planctomycetia</taxon>
        <taxon>Gemmatales</taxon>
        <taxon>Gemmataceae</taxon>
        <taxon>Limnoglobus</taxon>
    </lineage>
</organism>
<sequence>MIRARFLPVLAAALVTAVALAPVPAADPPKADAATQEANAGDVQLLGDAYKLAEFAEKNKSPESYIAAGAMILKLKAVTKGEMGTLDAVPDVLDKDEKPVKGAKADAKKAEGLAEIADGFFESASGLGLATKTSKEVEGLIKAAKARDYTNGEATRGAIGGPKVAIRVLGAYQTHVYTIPFDTYSLAAIGFQATAPLRCKMQIGSVVHFDQTVSVGQYVWKPRQNVAVRTFTIVVSNPRNFPVTYKLFTN</sequence>
<name>A0A5C1AAL8_9BACT</name>
<protein>
    <submittedName>
        <fullName evidence="2">Uncharacterized protein</fullName>
    </submittedName>
</protein>
<feature type="signal peptide" evidence="1">
    <location>
        <begin position="1"/>
        <end position="21"/>
    </location>
</feature>
<feature type="chain" id="PRO_5022772193" evidence="1">
    <location>
        <begin position="22"/>
        <end position="250"/>
    </location>
</feature>
<dbReference type="KEGG" id="lrs:PX52LOC_03201"/>
<accession>A0A5C1AAL8</accession>
<proteinExistence type="predicted"/>
<evidence type="ECO:0000256" key="1">
    <source>
        <dbReference type="SAM" id="SignalP"/>
    </source>
</evidence>